<reference evidence="2" key="1">
    <citation type="submission" date="2021-02" db="EMBL/GenBank/DDBJ databases">
        <authorList>
            <person name="Dougan E. K."/>
            <person name="Rhodes N."/>
            <person name="Thang M."/>
            <person name="Chan C."/>
        </authorList>
    </citation>
    <scope>NUCLEOTIDE SEQUENCE</scope>
</reference>
<dbReference type="Gene3D" id="2.60.120.260">
    <property type="entry name" value="Galactose-binding domain-like"/>
    <property type="match status" value="2"/>
</dbReference>
<dbReference type="AlphaFoldDB" id="A0A812JGZ9"/>
<accession>A0A812JGZ9</accession>
<sequence>MGYGTVCPENCPEANLEGGLQCDYFYDQSQCQESGQFPNVRKTDQFCIRCTGSLITKTDGKYKFYLSSDDGTLFLSGLSSIMYLNGAKVVDNDGCHGETEKHSEEMFLAAGVHSLVVDMCEVGDGEVFKMSYQGPDTGNSKITVPTSALKHSVKARTGKQHFHQHGFRKRATSERQYDYFELVGHERTPAHSAIVPEIYMEHGQFPNVRQGDNFCLRCSGYLVTESSGNYKFYLASDDGSLLHLNGEKLVDNNGCHGETEKHSHEKFLVAGVHSLVVDMCEVDGHEVLKMRYQGPDTDNSKITVPMSALKHDTKHLADGLTCDYFYNQAQCQIPDLAAMTPAHTEILPEIYVEHGRFPNVRQGDNFCLRCTGHLVTKNSGKYKFYLASDDGSILYLDGEKVVDNNGCHGETEKPSHEKFLPAGLHNLVVDMCEMGGHEIFKMRYQGPDTGNSKITVPKFALKHAQAMPQPAAKSAMMAWFKSEDAGPDWKSAVGKWQGRVTKGSVSRKIESGNGAGRPVTYISGDTGAGYDFGKIMTSDYSICSVTRYLGGSKGRILQTNSHNWLHGHWHGRAGVAHYDTWVTPHEGPDSTDWLVMLGAVHADFHLFVNEGVHELSDFGVMEVIVWNRALTEDEMWASMEYLNWKIQATREPAAKSAMVAWFKSEDASPDWKSAVGKWQGRVTKGSVSRKVESGNGAGVPVTYISGNTGTGYDFGRIMPSDYSICSVTRYLGRSKRRILQTNSHNWLHGHWHGRAGVAHYGTWVTSHEGPGSTDWLVMCGSRGGVIFKGQERRNIATRHGVHRGDFHLLVNEGHGEFSDFGVMEIIVWNRLLTEDEMWASMEYLNAKLGK</sequence>
<dbReference type="OrthoDB" id="412914at2759"/>
<gene>
    <name evidence="2" type="ORF">SNAT2548_LOCUS5992</name>
</gene>
<dbReference type="Proteomes" id="UP000604046">
    <property type="component" value="Unassembled WGS sequence"/>
</dbReference>
<dbReference type="SUPFAM" id="SSF56988">
    <property type="entry name" value="Anthrax protective antigen"/>
    <property type="match status" value="3"/>
</dbReference>
<dbReference type="SMART" id="SM00758">
    <property type="entry name" value="PA14"/>
    <property type="match status" value="3"/>
</dbReference>
<dbReference type="InterPro" id="IPR011658">
    <property type="entry name" value="PA14_dom"/>
</dbReference>
<evidence type="ECO:0000313" key="3">
    <source>
        <dbReference type="Proteomes" id="UP000604046"/>
    </source>
</evidence>
<comment type="caution">
    <text evidence="2">The sequence shown here is derived from an EMBL/GenBank/DDBJ whole genome shotgun (WGS) entry which is preliminary data.</text>
</comment>
<dbReference type="Pfam" id="PF07691">
    <property type="entry name" value="PA14"/>
    <property type="match status" value="3"/>
</dbReference>
<dbReference type="PROSITE" id="PS51820">
    <property type="entry name" value="PA14"/>
    <property type="match status" value="2"/>
</dbReference>
<organism evidence="2 3">
    <name type="scientific">Symbiodinium natans</name>
    <dbReference type="NCBI Taxonomy" id="878477"/>
    <lineage>
        <taxon>Eukaryota</taxon>
        <taxon>Sar</taxon>
        <taxon>Alveolata</taxon>
        <taxon>Dinophyceae</taxon>
        <taxon>Suessiales</taxon>
        <taxon>Symbiodiniaceae</taxon>
        <taxon>Symbiodinium</taxon>
    </lineage>
</organism>
<feature type="domain" description="PA14" evidence="1">
    <location>
        <begin position="315"/>
        <end position="460"/>
    </location>
</feature>
<dbReference type="InterPro" id="IPR037524">
    <property type="entry name" value="PA14/GLEYA"/>
</dbReference>
<proteinExistence type="predicted"/>
<protein>
    <recommendedName>
        <fullName evidence="1">PA14 domain-containing protein</fullName>
    </recommendedName>
</protein>
<evidence type="ECO:0000259" key="1">
    <source>
        <dbReference type="PROSITE" id="PS51820"/>
    </source>
</evidence>
<name>A0A812JGZ9_9DINO</name>
<keyword evidence="3" id="KW-1185">Reference proteome</keyword>
<dbReference type="EMBL" id="CAJNDS010000391">
    <property type="protein sequence ID" value="CAE7201009.1"/>
    <property type="molecule type" value="Genomic_DNA"/>
</dbReference>
<feature type="domain" description="PA14" evidence="1">
    <location>
        <begin position="170"/>
        <end position="308"/>
    </location>
</feature>
<evidence type="ECO:0000313" key="2">
    <source>
        <dbReference type="EMBL" id="CAE7201009.1"/>
    </source>
</evidence>